<accession>W9CFJ4</accession>
<dbReference type="OrthoDB" id="3518308at2759"/>
<dbReference type="Proteomes" id="UP000019487">
    <property type="component" value="Unassembled WGS sequence"/>
</dbReference>
<evidence type="ECO:0000256" key="1">
    <source>
        <dbReference type="SAM" id="MobiDB-lite"/>
    </source>
</evidence>
<feature type="region of interest" description="Disordered" evidence="1">
    <location>
        <begin position="229"/>
        <end position="277"/>
    </location>
</feature>
<reference evidence="2 3" key="1">
    <citation type="journal article" date="2014" name="Genome Announc.">
        <title>Draft genome sequence of Sclerotinia borealis, a psychrophilic plant pathogenic fungus.</title>
        <authorList>
            <person name="Mardanov A.V."/>
            <person name="Beletsky A.V."/>
            <person name="Kadnikov V.V."/>
            <person name="Ignatov A.N."/>
            <person name="Ravin N.V."/>
        </authorList>
    </citation>
    <scope>NUCLEOTIDE SEQUENCE [LARGE SCALE GENOMIC DNA]</scope>
    <source>
        <strain evidence="3">F-4157</strain>
    </source>
</reference>
<protein>
    <submittedName>
        <fullName evidence="2">Uncharacterized protein</fullName>
    </submittedName>
</protein>
<sequence length="404" mass="46178">MNSPIPIQSTPARRAYTPLEVKRMIFISLFKNGAGASKGIPSAALSKLSMYDPNTTMPFATALSLGEDESLQSVVQKAAIEFSEHDELRQNIRYYVKSPKADAEDMRIHVGRLLDEDIKERDLLKKDPHILQRSILAKAILVVNEMEQKWLGIEIQDDAHDFKIQLVTLVNGWGQVTKVELLYFKFKTSFLRFVATLKDETRNCQIPPENITMPTLSWPFADFGDKEVQMNNGTSNTSSDIQNTKSSEQVANGNGISPENIESTQSTSATTNRHPNDKGYSLWDGPWMYRLPHIGKDGESKPSWRCLRDEKDYANMLDGITRVNSKYQAWGQRFKCSVSIMHSLDRDCQQRYFDIREEERAFSAQWEKELEKAGFFDDEDPVGDPGDDWFDSWLRNRKSPSKNT</sequence>
<gene>
    <name evidence="2" type="ORF">SBOR_6081</name>
</gene>
<evidence type="ECO:0000313" key="3">
    <source>
        <dbReference type="Proteomes" id="UP000019487"/>
    </source>
</evidence>
<evidence type="ECO:0000313" key="2">
    <source>
        <dbReference type="EMBL" id="ESZ93539.1"/>
    </source>
</evidence>
<comment type="caution">
    <text evidence="2">The sequence shown here is derived from an EMBL/GenBank/DDBJ whole genome shotgun (WGS) entry which is preliminary data.</text>
</comment>
<dbReference type="HOGENOM" id="CLU_563818_0_0_1"/>
<dbReference type="EMBL" id="AYSA01000307">
    <property type="protein sequence ID" value="ESZ93539.1"/>
    <property type="molecule type" value="Genomic_DNA"/>
</dbReference>
<dbReference type="AlphaFoldDB" id="W9CFJ4"/>
<feature type="compositionally biased region" description="Polar residues" evidence="1">
    <location>
        <begin position="229"/>
        <end position="273"/>
    </location>
</feature>
<proteinExistence type="predicted"/>
<name>W9CFJ4_SCLBF</name>
<feature type="compositionally biased region" description="Basic residues" evidence="1">
    <location>
        <begin position="395"/>
        <end position="404"/>
    </location>
</feature>
<keyword evidence="3" id="KW-1185">Reference proteome</keyword>
<feature type="region of interest" description="Disordered" evidence="1">
    <location>
        <begin position="375"/>
        <end position="404"/>
    </location>
</feature>
<organism evidence="2 3">
    <name type="scientific">Sclerotinia borealis (strain F-4128)</name>
    <dbReference type="NCBI Taxonomy" id="1432307"/>
    <lineage>
        <taxon>Eukaryota</taxon>
        <taxon>Fungi</taxon>
        <taxon>Dikarya</taxon>
        <taxon>Ascomycota</taxon>
        <taxon>Pezizomycotina</taxon>
        <taxon>Leotiomycetes</taxon>
        <taxon>Helotiales</taxon>
        <taxon>Sclerotiniaceae</taxon>
        <taxon>Sclerotinia</taxon>
    </lineage>
</organism>
<feature type="compositionally biased region" description="Acidic residues" evidence="1">
    <location>
        <begin position="376"/>
        <end position="390"/>
    </location>
</feature>